<dbReference type="AlphaFoldDB" id="M4RE35"/>
<sequence length="59" mass="6523">MTMRRGCRDRDRDRDRPVAVMCVRQACRFPSVTLEIGYDIGHGTAHTIIGAADARSSSS</sequence>
<dbReference type="HOGENOM" id="CLU_2951044_0_0_11"/>
<dbReference type="EMBL" id="CP004346">
    <property type="protein sequence ID" value="AGH40823.1"/>
    <property type="molecule type" value="Genomic_DNA"/>
</dbReference>
<name>M4RE35_9BIFI</name>
<evidence type="ECO:0000313" key="1">
    <source>
        <dbReference type="EMBL" id="AGH40823.1"/>
    </source>
</evidence>
<dbReference type="Proteomes" id="UP000011835">
    <property type="component" value="Chromosome"/>
</dbReference>
<dbReference type="KEGG" id="btp:D805_0556"/>
<keyword evidence="2" id="KW-1185">Reference proteome</keyword>
<gene>
    <name evidence="1" type="ORF">D805_0556</name>
</gene>
<protein>
    <submittedName>
        <fullName evidence="1">Uncharacterized protein</fullName>
    </submittedName>
</protein>
<proteinExistence type="predicted"/>
<evidence type="ECO:0000313" key="2">
    <source>
        <dbReference type="Proteomes" id="UP000011835"/>
    </source>
</evidence>
<dbReference type="PATRIC" id="fig|1254439.12.peg.558"/>
<accession>M4RE35</accession>
<reference evidence="1 2" key="1">
    <citation type="journal article" date="2013" name="Genome Announc.">
        <title>Complete Genome Sequence of the Probiotic Bifidobacterium thermophilum Strain RBL67.</title>
        <authorList>
            <person name="Jans C."/>
            <person name="Lacroix C."/>
            <person name="Follador R."/>
            <person name="Stevens M.J."/>
        </authorList>
    </citation>
    <scope>NUCLEOTIDE SEQUENCE [LARGE SCALE GENOMIC DNA]</scope>
    <source>
        <strain evidence="1 2">RBL67</strain>
    </source>
</reference>
<organism evidence="1 2">
    <name type="scientific">Bifidobacterium thermophilum RBL67</name>
    <dbReference type="NCBI Taxonomy" id="1254439"/>
    <lineage>
        <taxon>Bacteria</taxon>
        <taxon>Bacillati</taxon>
        <taxon>Actinomycetota</taxon>
        <taxon>Actinomycetes</taxon>
        <taxon>Bifidobacteriales</taxon>
        <taxon>Bifidobacteriaceae</taxon>
        <taxon>Bifidobacterium</taxon>
    </lineage>
</organism>